<dbReference type="AlphaFoldDB" id="A0A5E4AT65"/>
<protein>
    <submittedName>
        <fullName evidence="3">Uncharacterized protein</fullName>
    </submittedName>
</protein>
<dbReference type="EMBL" id="WJEC01007788">
    <property type="protein sequence ID" value="KAF7468005.1"/>
    <property type="molecule type" value="Genomic_DNA"/>
</dbReference>
<sequence length="74" mass="7821">MLTGASAVFAAACRPGKVRNPAEVWSSGSGGGSGSSEDDQPEASPRVACFAVMRRNPRRKFANFQQALQGHRVT</sequence>
<dbReference type="Proteomes" id="UP000662637">
    <property type="component" value="Unassembled WGS sequence"/>
</dbReference>
<evidence type="ECO:0000313" key="3">
    <source>
        <dbReference type="EMBL" id="VTJ59921.1"/>
    </source>
</evidence>
<keyword evidence="4" id="KW-1185">Reference proteome</keyword>
<accession>A0A5E4AT65</accession>
<evidence type="ECO:0000313" key="4">
    <source>
        <dbReference type="Proteomes" id="UP000335636"/>
    </source>
</evidence>
<reference evidence="2" key="2">
    <citation type="submission" date="2020-08" db="EMBL/GenBank/DDBJ databases">
        <authorList>
            <person name="Shumante A."/>
            <person name="Zimin A.V."/>
            <person name="Puiu D."/>
            <person name="Salzberg S.L."/>
        </authorList>
    </citation>
    <scope>NUCLEOTIDE SEQUENCE</scope>
    <source>
        <strain evidence="2">WC2-LM</strain>
        <tissue evidence="2">Liver</tissue>
    </source>
</reference>
<feature type="region of interest" description="Disordered" evidence="1">
    <location>
        <begin position="20"/>
        <end position="46"/>
    </location>
</feature>
<gene>
    <name evidence="2" type="ORF">GHT09_000499</name>
    <name evidence="3" type="ORF">MONAX_5E045454</name>
</gene>
<dbReference type="Proteomes" id="UP000335636">
    <property type="component" value="Unassembled WGS sequence"/>
</dbReference>
<proteinExistence type="predicted"/>
<dbReference type="EMBL" id="CABDUW010000132">
    <property type="protein sequence ID" value="VTJ59921.1"/>
    <property type="molecule type" value="Genomic_DNA"/>
</dbReference>
<evidence type="ECO:0000256" key="1">
    <source>
        <dbReference type="SAM" id="MobiDB-lite"/>
    </source>
</evidence>
<organism evidence="3 4">
    <name type="scientific">Marmota monax</name>
    <name type="common">Woodchuck</name>
    <dbReference type="NCBI Taxonomy" id="9995"/>
    <lineage>
        <taxon>Eukaryota</taxon>
        <taxon>Metazoa</taxon>
        <taxon>Chordata</taxon>
        <taxon>Craniata</taxon>
        <taxon>Vertebrata</taxon>
        <taxon>Euteleostomi</taxon>
        <taxon>Mammalia</taxon>
        <taxon>Eutheria</taxon>
        <taxon>Euarchontoglires</taxon>
        <taxon>Glires</taxon>
        <taxon>Rodentia</taxon>
        <taxon>Sciuromorpha</taxon>
        <taxon>Sciuridae</taxon>
        <taxon>Xerinae</taxon>
        <taxon>Marmotini</taxon>
        <taxon>Marmota</taxon>
    </lineage>
</organism>
<reference evidence="3 4" key="1">
    <citation type="submission" date="2019-04" db="EMBL/GenBank/DDBJ databases">
        <authorList>
            <person name="Alioto T."/>
            <person name="Alioto T."/>
        </authorList>
    </citation>
    <scope>NUCLEOTIDE SEQUENCE [LARGE SCALE GENOMIC DNA]</scope>
</reference>
<evidence type="ECO:0000313" key="2">
    <source>
        <dbReference type="EMBL" id="KAF7468005.1"/>
    </source>
</evidence>
<name>A0A5E4AT65_MARMO</name>